<accession>A0ABR7QC44</accession>
<organism evidence="1 2">
    <name type="scientific">Kordia aestuariivivens</name>
    <dbReference type="NCBI Taxonomy" id="2759037"/>
    <lineage>
        <taxon>Bacteria</taxon>
        <taxon>Pseudomonadati</taxon>
        <taxon>Bacteroidota</taxon>
        <taxon>Flavobacteriia</taxon>
        <taxon>Flavobacteriales</taxon>
        <taxon>Flavobacteriaceae</taxon>
        <taxon>Kordia</taxon>
    </lineage>
</organism>
<keyword evidence="2" id="KW-1185">Reference proteome</keyword>
<sequence>MKKTIYITFLIIISVVYTACISSTTVDEPIGRYTFELLQKLDTISSDDFGNHFISLEELREFVKDTTIEDTFRNAMTKVSKEKHREGLLQAYEMLKESGERHQINWKNITFEEYVYRLRLDSGVEFHDGFVIFKHNSEKYLAKVISFEHQEKQQLFTLSNFEPATK</sequence>
<evidence type="ECO:0000313" key="1">
    <source>
        <dbReference type="EMBL" id="MBC8756146.1"/>
    </source>
</evidence>
<dbReference type="RefSeq" id="WP_187563189.1">
    <property type="nucleotide sequence ID" value="NZ_JACGWS010000010.1"/>
</dbReference>
<dbReference type="Proteomes" id="UP000619238">
    <property type="component" value="Unassembled WGS sequence"/>
</dbReference>
<evidence type="ECO:0008006" key="3">
    <source>
        <dbReference type="Google" id="ProtNLM"/>
    </source>
</evidence>
<gene>
    <name evidence="1" type="ORF">H2O64_15830</name>
</gene>
<proteinExistence type="predicted"/>
<comment type="caution">
    <text evidence="1">The sequence shown here is derived from an EMBL/GenBank/DDBJ whole genome shotgun (WGS) entry which is preliminary data.</text>
</comment>
<name>A0ABR7QC44_9FLAO</name>
<evidence type="ECO:0000313" key="2">
    <source>
        <dbReference type="Proteomes" id="UP000619238"/>
    </source>
</evidence>
<reference evidence="1 2" key="1">
    <citation type="submission" date="2020-07" db="EMBL/GenBank/DDBJ databases">
        <title>Description of Kordia aestuariivivens sp. nov., isolated from a tidal flat.</title>
        <authorList>
            <person name="Park S."/>
            <person name="Yoon J.-H."/>
        </authorList>
    </citation>
    <scope>NUCLEOTIDE SEQUENCE [LARGE SCALE GENOMIC DNA]</scope>
    <source>
        <strain evidence="1 2">YSTF-M3</strain>
    </source>
</reference>
<dbReference type="EMBL" id="JACGWS010000010">
    <property type="protein sequence ID" value="MBC8756146.1"/>
    <property type="molecule type" value="Genomic_DNA"/>
</dbReference>
<protein>
    <recommendedName>
        <fullName evidence="3">Lipoprotein</fullName>
    </recommendedName>
</protein>